<reference evidence="1" key="1">
    <citation type="submission" date="2022-11" db="EMBL/GenBank/DDBJ databases">
        <title>beta-Carotene-producing bacterium, Jeongeuplla avenae sp. nov., alleviates the salt stress of Arabidopsis seedlings.</title>
        <authorList>
            <person name="Jiang L."/>
            <person name="Lee J."/>
        </authorList>
    </citation>
    <scope>NUCLEOTIDE SEQUENCE</scope>
    <source>
        <strain evidence="1">DY_R2A_6</strain>
    </source>
</reference>
<evidence type="ECO:0000313" key="1">
    <source>
        <dbReference type="EMBL" id="WAJ26560.1"/>
    </source>
</evidence>
<protein>
    <submittedName>
        <fullName evidence="1">Molybdenum cofactor sulfurase</fullName>
    </submittedName>
</protein>
<gene>
    <name evidence="1" type="ORF">OXU80_16965</name>
</gene>
<sequence length="206" mass="22391">MPATEAPSIRHPARRLSGRVVELLRTPPGARGFETEPVAALDLGFSGIQGDRHGGETRRSGGREPWYPRGTEIRNERQLSLLSVEELADVAQALGLDDLPAAWIGGNLLLSGIARLTWLPPRTRLVFAGGAVLRIDGDNAPCRASGRAIARHVTDRPSLEFDFVKAARHRRGLVAWVEKPGRIEAGEGVEARLPEQWIYASEPSAS</sequence>
<evidence type="ECO:0000313" key="2">
    <source>
        <dbReference type="Proteomes" id="UP001163223"/>
    </source>
</evidence>
<accession>A0ACD4NIA8</accession>
<proteinExistence type="predicted"/>
<keyword evidence="2" id="KW-1185">Reference proteome</keyword>
<name>A0ACD4NIA8_9HYPH</name>
<dbReference type="EMBL" id="CP113520">
    <property type="protein sequence ID" value="WAJ26560.1"/>
    <property type="molecule type" value="Genomic_DNA"/>
</dbReference>
<organism evidence="1 2">
    <name type="scientific">Antarcticirhabdus aurantiaca</name>
    <dbReference type="NCBI Taxonomy" id="2606717"/>
    <lineage>
        <taxon>Bacteria</taxon>
        <taxon>Pseudomonadati</taxon>
        <taxon>Pseudomonadota</taxon>
        <taxon>Alphaproteobacteria</taxon>
        <taxon>Hyphomicrobiales</taxon>
        <taxon>Aurantimonadaceae</taxon>
        <taxon>Antarcticirhabdus</taxon>
    </lineage>
</organism>
<dbReference type="Proteomes" id="UP001163223">
    <property type="component" value="Chromosome"/>
</dbReference>